<dbReference type="RefSeq" id="WP_272470253.1">
    <property type="nucleotide sequence ID" value="NZ_JAMRYU010000006.1"/>
</dbReference>
<protein>
    <recommendedName>
        <fullName evidence="3">SprT-like family protein</fullName>
    </recommendedName>
</protein>
<sequence>MSKEKYEVQFNRAVEDINRVVGVNIIEDAILKIIYDMNYKCYGTVSENNYKIIGISDIHLKDSRVDKVYNTMCHEFIHHILFKVIDNSKKITDYSFGRDDSPLFCLLAIWFNKHGFRIPQNYNVNRKFKNNIEFIKEMSEGSFEEVFKFINEFFDYIGDCGLYIKISDRHKKSCRNKEAEYGSNVLNLASDFDLKNYISFIEGFRYI</sequence>
<evidence type="ECO:0000313" key="1">
    <source>
        <dbReference type="EMBL" id="MDC4240072.1"/>
    </source>
</evidence>
<proteinExistence type="predicted"/>
<gene>
    <name evidence="1" type="ORF">NE398_07835</name>
</gene>
<reference evidence="1" key="1">
    <citation type="submission" date="2022-05" db="EMBL/GenBank/DDBJ databases">
        <title>Draft genome sequence of Clostridium tertium strain CP3 isolated from Peru.</title>
        <authorList>
            <person name="Hurtado R."/>
            <person name="Lima L."/>
            <person name="Sousa T."/>
            <person name="Jaiswal A.K."/>
            <person name="Tiwari S."/>
            <person name="Maturrano L."/>
            <person name="Brenig B."/>
            <person name="Azevedo V."/>
        </authorList>
    </citation>
    <scope>NUCLEOTIDE SEQUENCE</scope>
    <source>
        <strain evidence="1">CP3</strain>
    </source>
</reference>
<dbReference type="Proteomes" id="UP001141183">
    <property type="component" value="Unassembled WGS sequence"/>
</dbReference>
<name>A0A9X3XN09_9CLOT</name>
<dbReference type="AlphaFoldDB" id="A0A9X3XN09"/>
<comment type="caution">
    <text evidence="1">The sequence shown here is derived from an EMBL/GenBank/DDBJ whole genome shotgun (WGS) entry which is preliminary data.</text>
</comment>
<accession>A0A9X3XN09</accession>
<dbReference type="EMBL" id="JAMRYU010000006">
    <property type="protein sequence ID" value="MDC4240072.1"/>
    <property type="molecule type" value="Genomic_DNA"/>
</dbReference>
<organism evidence="1 2">
    <name type="scientific">Clostridium tertium</name>
    <dbReference type="NCBI Taxonomy" id="1559"/>
    <lineage>
        <taxon>Bacteria</taxon>
        <taxon>Bacillati</taxon>
        <taxon>Bacillota</taxon>
        <taxon>Clostridia</taxon>
        <taxon>Eubacteriales</taxon>
        <taxon>Clostridiaceae</taxon>
        <taxon>Clostridium</taxon>
    </lineage>
</organism>
<evidence type="ECO:0008006" key="3">
    <source>
        <dbReference type="Google" id="ProtNLM"/>
    </source>
</evidence>
<keyword evidence="2" id="KW-1185">Reference proteome</keyword>
<evidence type="ECO:0000313" key="2">
    <source>
        <dbReference type="Proteomes" id="UP001141183"/>
    </source>
</evidence>